<evidence type="ECO:0000256" key="12">
    <source>
        <dbReference type="ARBA" id="ARBA00034808"/>
    </source>
</evidence>
<keyword evidence="9" id="KW-0234">DNA repair</keyword>
<evidence type="ECO:0000256" key="10">
    <source>
        <dbReference type="ARBA" id="ARBA00023235"/>
    </source>
</evidence>
<feature type="domain" description="UvrD-like helicase C-terminal" evidence="16">
    <location>
        <begin position="498"/>
        <end position="746"/>
    </location>
</feature>
<keyword evidence="2 14" id="KW-0547">Nucleotide-binding</keyword>
<dbReference type="Pfam" id="PF00580">
    <property type="entry name" value="UvrD-helicase"/>
    <property type="match status" value="1"/>
</dbReference>
<dbReference type="SUPFAM" id="SSF52540">
    <property type="entry name" value="P-loop containing nucleoside triphosphate hydrolases"/>
    <property type="match status" value="1"/>
</dbReference>
<dbReference type="InterPro" id="IPR038726">
    <property type="entry name" value="PDDEXK_AddAB-type"/>
</dbReference>
<keyword evidence="1" id="KW-0540">Nuclease</keyword>
<evidence type="ECO:0000256" key="2">
    <source>
        <dbReference type="ARBA" id="ARBA00022741"/>
    </source>
</evidence>
<dbReference type="GO" id="GO:0043138">
    <property type="term" value="F:3'-5' DNA helicase activity"/>
    <property type="evidence" value="ECO:0007669"/>
    <property type="project" value="UniProtKB-EC"/>
</dbReference>
<dbReference type="InterPro" id="IPR011604">
    <property type="entry name" value="PDDEXK-like_dom_sf"/>
</dbReference>
<dbReference type="OrthoDB" id="9810135at2"/>
<comment type="catalytic activity">
    <reaction evidence="13">
        <text>ATP + H2O = ADP + phosphate + H(+)</text>
        <dbReference type="Rhea" id="RHEA:13065"/>
        <dbReference type="ChEBI" id="CHEBI:15377"/>
        <dbReference type="ChEBI" id="CHEBI:15378"/>
        <dbReference type="ChEBI" id="CHEBI:30616"/>
        <dbReference type="ChEBI" id="CHEBI:43474"/>
        <dbReference type="ChEBI" id="CHEBI:456216"/>
        <dbReference type="EC" id="5.6.2.4"/>
    </reaction>
</comment>
<dbReference type="Pfam" id="PF13361">
    <property type="entry name" value="UvrD_C"/>
    <property type="match status" value="2"/>
</dbReference>
<dbReference type="InterPro" id="IPR014016">
    <property type="entry name" value="UvrD-like_ATP-bd"/>
</dbReference>
<sequence>MNNFAVYNASAGSGKTFTLVKEYLKIALENDSDNQYKNILAVTFTNKAASEMKERVISALQSLSGQKALEGTPKHLMEALLLPVDKGGLGATQEQIVDRSKKVLKSILHNYGNFAIGTIDKFTHKIIRTFAHDLHLPLNFDIELNENEVLDKSIDLLISEIGSNEKITKLLIEYAGKKAEDEASWHIEKDLKNFAKNLIKEDGEIHLQQLRNLTIDDFEEIKKELSGSIKSFEKELSLLATNAIAEVHNKGINEKSFSRSFYTDYWKKLLNLKDFTPTATFLKIINGEQNWYAKTVPQDQQELIDSNQQEFITWYNTSKALIDNKGEEYFVNKLLIRNIYNLAVLNEIEKTIQEYKKENSVLSISDFNKKIAKIVASEPIPFIYERLGEKYKHYLIDEFQDTSIIQWHNLIPLIDNSLADGKFSMIVGDAKQAIYRFRGGEVDQIIKLPYLHNNNNNELIKEREAAFVRNYKKENLESNFRSKAEVVDFNNQFFSFIANNLSGTYKEIYNNLSQNYIPANIGGGVEIDLLEAEGKDEFDEITYNRILEIIAHNTSETEGYKLDDIAILTRGNKEGSAIATILLEKGIPVVSSESLLLNNSAEVKFLINIFNFLSNPKEVSFQLPVINYLINNQFTTDKLIDIYNHKNTSTLELYLLSKELMLDYKNIANYSLYELTEYLIRHFNLDQEVNIYIQFFLDKIQEYASRFDNSVVNFLEWWKNKSSKFSIVIPDGINAVKIMSIHKSKGLEFPVVIYPYADSVSKNTENFSWINDTNIERFKTAILPLNNSLKGTKYESILNDEVEKSKLDLVNILYVALTRPKDRLYILSKMYEAPKKPSQSNSINISKLFFDYCELNPSQKVSDSTYQFGIFSPNEKDEVNGENKNEEFTSVVYNNWRDKIEISFQAPEVWETEYLESATEYGRLVHKILADIETIGDLESVIKKYQLAGIINSKEAEDINKEINEILSLSAIKPFFTDIDKVINETSILLPSGKTYQPDRVVQKNNETFIIDYKTGNQETSHLKQLSNYQTILLEMGYTNVKSYLLYIKDRELVSL</sequence>
<evidence type="ECO:0000313" key="17">
    <source>
        <dbReference type="EMBL" id="TXB66729.1"/>
    </source>
</evidence>
<evidence type="ECO:0000256" key="5">
    <source>
        <dbReference type="ARBA" id="ARBA00022806"/>
    </source>
</evidence>
<dbReference type="EMBL" id="VOOS01000001">
    <property type="protein sequence ID" value="TXB66729.1"/>
    <property type="molecule type" value="Genomic_DNA"/>
</dbReference>
<accession>A0A5C6RY04</accession>
<keyword evidence="7 14" id="KW-0067">ATP-binding</keyword>
<evidence type="ECO:0000256" key="3">
    <source>
        <dbReference type="ARBA" id="ARBA00022763"/>
    </source>
</evidence>
<dbReference type="InterPro" id="IPR014017">
    <property type="entry name" value="DNA_helicase_UvrD-like_C"/>
</dbReference>
<evidence type="ECO:0000256" key="9">
    <source>
        <dbReference type="ARBA" id="ARBA00023204"/>
    </source>
</evidence>
<evidence type="ECO:0000259" key="16">
    <source>
        <dbReference type="PROSITE" id="PS51217"/>
    </source>
</evidence>
<evidence type="ECO:0000256" key="14">
    <source>
        <dbReference type="PROSITE-ProRule" id="PRU00560"/>
    </source>
</evidence>
<dbReference type="Gene3D" id="3.90.320.10">
    <property type="match status" value="1"/>
</dbReference>
<proteinExistence type="predicted"/>
<dbReference type="Gene3D" id="3.40.50.300">
    <property type="entry name" value="P-loop containing nucleotide triphosphate hydrolases"/>
    <property type="match status" value="3"/>
</dbReference>
<dbReference type="AlphaFoldDB" id="A0A5C6RY04"/>
<dbReference type="PANTHER" id="PTHR11070">
    <property type="entry name" value="UVRD / RECB / PCRA DNA HELICASE FAMILY MEMBER"/>
    <property type="match status" value="1"/>
</dbReference>
<keyword evidence="10" id="KW-0413">Isomerase</keyword>
<gene>
    <name evidence="17" type="ORF">FRY74_00670</name>
</gene>
<evidence type="ECO:0000256" key="8">
    <source>
        <dbReference type="ARBA" id="ARBA00023125"/>
    </source>
</evidence>
<evidence type="ECO:0000256" key="7">
    <source>
        <dbReference type="ARBA" id="ARBA00022840"/>
    </source>
</evidence>
<dbReference type="InterPro" id="IPR027417">
    <property type="entry name" value="P-loop_NTPase"/>
</dbReference>
<evidence type="ECO:0000313" key="18">
    <source>
        <dbReference type="Proteomes" id="UP000321721"/>
    </source>
</evidence>
<keyword evidence="4 14" id="KW-0378">Hydrolase</keyword>
<keyword evidence="5 14" id="KW-0347">Helicase</keyword>
<dbReference type="Pfam" id="PF12705">
    <property type="entry name" value="PDDEXK_1"/>
    <property type="match status" value="1"/>
</dbReference>
<evidence type="ECO:0000256" key="6">
    <source>
        <dbReference type="ARBA" id="ARBA00022839"/>
    </source>
</evidence>
<evidence type="ECO:0000256" key="1">
    <source>
        <dbReference type="ARBA" id="ARBA00022722"/>
    </source>
</evidence>
<dbReference type="GO" id="GO:0000725">
    <property type="term" value="P:recombinational repair"/>
    <property type="evidence" value="ECO:0007669"/>
    <property type="project" value="TreeGrafter"/>
</dbReference>
<dbReference type="GO" id="GO:0005829">
    <property type="term" value="C:cytosol"/>
    <property type="evidence" value="ECO:0007669"/>
    <property type="project" value="TreeGrafter"/>
</dbReference>
<name>A0A5C6RY04_9FLAO</name>
<evidence type="ECO:0000256" key="11">
    <source>
        <dbReference type="ARBA" id="ARBA00034617"/>
    </source>
</evidence>
<dbReference type="EC" id="5.6.2.4" evidence="12"/>
<dbReference type="InterPro" id="IPR000212">
    <property type="entry name" value="DNA_helicase_UvrD/REP"/>
</dbReference>
<protein>
    <recommendedName>
        <fullName evidence="12">DNA 3'-5' helicase</fullName>
        <ecNumber evidence="12">5.6.2.4</ecNumber>
    </recommendedName>
</protein>
<dbReference type="GO" id="GO:0003677">
    <property type="term" value="F:DNA binding"/>
    <property type="evidence" value="ECO:0007669"/>
    <property type="project" value="UniProtKB-KW"/>
</dbReference>
<keyword evidence="18" id="KW-1185">Reference proteome</keyword>
<comment type="catalytic activity">
    <reaction evidence="11">
        <text>Couples ATP hydrolysis with the unwinding of duplex DNA by translocating in the 3'-5' direction.</text>
        <dbReference type="EC" id="5.6.2.4"/>
    </reaction>
</comment>
<dbReference type="GO" id="GO:0005524">
    <property type="term" value="F:ATP binding"/>
    <property type="evidence" value="ECO:0007669"/>
    <property type="project" value="UniProtKB-UniRule"/>
</dbReference>
<dbReference type="GO" id="GO:0004527">
    <property type="term" value="F:exonuclease activity"/>
    <property type="evidence" value="ECO:0007669"/>
    <property type="project" value="UniProtKB-KW"/>
</dbReference>
<keyword evidence="6" id="KW-0269">Exonuclease</keyword>
<dbReference type="Proteomes" id="UP000321721">
    <property type="component" value="Unassembled WGS sequence"/>
</dbReference>
<feature type="binding site" evidence="14">
    <location>
        <begin position="9"/>
        <end position="16"/>
    </location>
    <ligand>
        <name>ATP</name>
        <dbReference type="ChEBI" id="CHEBI:30616"/>
    </ligand>
</feature>
<evidence type="ECO:0000256" key="13">
    <source>
        <dbReference type="ARBA" id="ARBA00048988"/>
    </source>
</evidence>
<dbReference type="PROSITE" id="PS51198">
    <property type="entry name" value="UVRD_HELICASE_ATP_BIND"/>
    <property type="match status" value="1"/>
</dbReference>
<organism evidence="17 18">
    <name type="scientific">Vicingus serpentipes</name>
    <dbReference type="NCBI Taxonomy" id="1926625"/>
    <lineage>
        <taxon>Bacteria</taxon>
        <taxon>Pseudomonadati</taxon>
        <taxon>Bacteroidota</taxon>
        <taxon>Flavobacteriia</taxon>
        <taxon>Flavobacteriales</taxon>
        <taxon>Vicingaceae</taxon>
        <taxon>Vicingus</taxon>
    </lineage>
</organism>
<dbReference type="RefSeq" id="WP_147097624.1">
    <property type="nucleotide sequence ID" value="NZ_VOOS01000001.1"/>
</dbReference>
<feature type="domain" description="UvrD-like helicase ATP-binding" evidence="15">
    <location>
        <begin position="1"/>
        <end position="483"/>
    </location>
</feature>
<reference evidence="17 18" key="1">
    <citation type="submission" date="2019-08" db="EMBL/GenBank/DDBJ databases">
        <title>Genome of Vicingus serpentipes NCIMB 15042.</title>
        <authorList>
            <person name="Bowman J.P."/>
        </authorList>
    </citation>
    <scope>NUCLEOTIDE SEQUENCE [LARGE SCALE GENOMIC DNA]</scope>
    <source>
        <strain evidence="17 18">NCIMB 15042</strain>
    </source>
</reference>
<dbReference type="PROSITE" id="PS51217">
    <property type="entry name" value="UVRD_HELICASE_CTER"/>
    <property type="match status" value="1"/>
</dbReference>
<evidence type="ECO:0000256" key="4">
    <source>
        <dbReference type="ARBA" id="ARBA00022801"/>
    </source>
</evidence>
<dbReference type="Gene3D" id="1.10.3170.10">
    <property type="entry name" value="Recbcd, chain B, domain 2"/>
    <property type="match status" value="1"/>
</dbReference>
<keyword evidence="8" id="KW-0238">DNA-binding</keyword>
<keyword evidence="3" id="KW-0227">DNA damage</keyword>
<evidence type="ECO:0000259" key="15">
    <source>
        <dbReference type="PROSITE" id="PS51198"/>
    </source>
</evidence>
<comment type="caution">
    <text evidence="17">The sequence shown here is derived from an EMBL/GenBank/DDBJ whole genome shotgun (WGS) entry which is preliminary data.</text>
</comment>
<dbReference type="PANTHER" id="PTHR11070:SF67">
    <property type="entry name" value="DNA 3'-5' HELICASE"/>
    <property type="match status" value="1"/>
</dbReference>